<reference evidence="3 4" key="1">
    <citation type="submission" date="2015-09" db="EMBL/GenBank/DDBJ databases">
        <title>Host preference determinants of Valsa canker pathogens revealed by comparative genomics.</title>
        <authorList>
            <person name="Yin Z."/>
            <person name="Huang L."/>
        </authorList>
    </citation>
    <scope>NUCLEOTIDE SEQUENCE [LARGE SCALE GENOMIC DNA]</scope>
    <source>
        <strain evidence="3 4">YSFL</strain>
    </source>
</reference>
<sequence length="144" mass="15298">MTSAQKTLKVAVLGPSGQCGQCVVDELLSRGHNVVGISRNPPKTWGTNLKTGSYSSQSVDLHDTASLVRAFSDGFDAIVCAFAPPLSDMASLYEKGVEGHAAIKTALLASDHSGSFLIIGGAGSLHCADRRQLVDQDDFLYSWW</sequence>
<dbReference type="InterPro" id="IPR036291">
    <property type="entry name" value="NAD(P)-bd_dom_sf"/>
</dbReference>
<dbReference type="OrthoDB" id="10250730at2759"/>
<organism evidence="3 4">
    <name type="scientific">Cytospora chrysosperma</name>
    <name type="common">Cytospora canker fungus</name>
    <name type="synonym">Sphaeria chrysosperma</name>
    <dbReference type="NCBI Taxonomy" id="252740"/>
    <lineage>
        <taxon>Eukaryota</taxon>
        <taxon>Fungi</taxon>
        <taxon>Dikarya</taxon>
        <taxon>Ascomycota</taxon>
        <taxon>Pezizomycotina</taxon>
        <taxon>Sordariomycetes</taxon>
        <taxon>Sordariomycetidae</taxon>
        <taxon>Diaporthales</taxon>
        <taxon>Cytosporaceae</taxon>
        <taxon>Cytospora</taxon>
    </lineage>
</organism>
<dbReference type="STRING" id="252740.A0A423WFC1"/>
<feature type="domain" description="NAD(P)-binding" evidence="2">
    <location>
        <begin position="14"/>
        <end position="90"/>
    </location>
</feature>
<dbReference type="InterPro" id="IPR016040">
    <property type="entry name" value="NAD(P)-bd_dom"/>
</dbReference>
<dbReference type="SUPFAM" id="SSF51735">
    <property type="entry name" value="NAD(P)-binding Rossmann-fold domains"/>
    <property type="match status" value="1"/>
</dbReference>
<comment type="caution">
    <text evidence="3">The sequence shown here is derived from an EMBL/GenBank/DDBJ whole genome shotgun (WGS) entry which is preliminary data.</text>
</comment>
<evidence type="ECO:0000259" key="2">
    <source>
        <dbReference type="Pfam" id="PF13460"/>
    </source>
</evidence>
<dbReference type="Pfam" id="PF13460">
    <property type="entry name" value="NAD_binding_10"/>
    <property type="match status" value="1"/>
</dbReference>
<proteinExistence type="inferred from homology"/>
<protein>
    <recommendedName>
        <fullName evidence="2">NAD(P)-binding domain-containing protein</fullName>
    </recommendedName>
</protein>
<keyword evidence="4" id="KW-1185">Reference proteome</keyword>
<dbReference type="Gene3D" id="3.40.50.720">
    <property type="entry name" value="NAD(P)-binding Rossmann-like Domain"/>
    <property type="match status" value="1"/>
</dbReference>
<dbReference type="PANTHER" id="PTHR43355">
    <property type="entry name" value="FLAVIN REDUCTASE (NADPH)"/>
    <property type="match status" value="1"/>
</dbReference>
<evidence type="ECO:0000313" key="3">
    <source>
        <dbReference type="EMBL" id="ROW02142.1"/>
    </source>
</evidence>
<evidence type="ECO:0000256" key="1">
    <source>
        <dbReference type="ARBA" id="ARBA00038376"/>
    </source>
</evidence>
<gene>
    <name evidence="3" type="ORF">VSDG_02373</name>
</gene>
<dbReference type="GO" id="GO:0016646">
    <property type="term" value="F:oxidoreductase activity, acting on the CH-NH group of donors, NAD or NADP as acceptor"/>
    <property type="evidence" value="ECO:0007669"/>
    <property type="project" value="TreeGrafter"/>
</dbReference>
<dbReference type="PANTHER" id="PTHR43355:SF2">
    <property type="entry name" value="FLAVIN REDUCTASE (NADPH)"/>
    <property type="match status" value="1"/>
</dbReference>
<accession>A0A423WFC1</accession>
<dbReference type="Proteomes" id="UP000284375">
    <property type="component" value="Unassembled WGS sequence"/>
</dbReference>
<dbReference type="AlphaFoldDB" id="A0A423WFC1"/>
<comment type="similarity">
    <text evidence="1">Belongs to the avfA family.</text>
</comment>
<dbReference type="InterPro" id="IPR051606">
    <property type="entry name" value="Polyketide_Oxido-like"/>
</dbReference>
<name>A0A423WFC1_CYTCH</name>
<dbReference type="EMBL" id="LJZO01000005">
    <property type="protein sequence ID" value="ROW02142.1"/>
    <property type="molecule type" value="Genomic_DNA"/>
</dbReference>
<evidence type="ECO:0000313" key="4">
    <source>
        <dbReference type="Proteomes" id="UP000284375"/>
    </source>
</evidence>